<dbReference type="PANTHER" id="PTHR34352">
    <property type="entry name" value="PROTEIN YHFA"/>
    <property type="match status" value="1"/>
</dbReference>
<dbReference type="InterPro" id="IPR015946">
    <property type="entry name" value="KH_dom-like_a/b"/>
</dbReference>
<dbReference type="Gene3D" id="3.30.300.20">
    <property type="match status" value="1"/>
</dbReference>
<dbReference type="Pfam" id="PF02566">
    <property type="entry name" value="OsmC"/>
    <property type="match status" value="1"/>
</dbReference>
<dbReference type="OrthoDB" id="9804010at2"/>
<keyword evidence="2" id="KW-1185">Reference proteome</keyword>
<dbReference type="PANTHER" id="PTHR34352:SF1">
    <property type="entry name" value="PROTEIN YHFA"/>
    <property type="match status" value="1"/>
</dbReference>
<dbReference type="RefSeq" id="WP_142454589.1">
    <property type="nucleotide sequence ID" value="NZ_FXTP01000008.1"/>
</dbReference>
<sequence length="139" mass="15269">MKIDVNWLGEGLHFESENETNGKIRIDGSNSIGGLEGGLSPMQLLLAGAGGCSAIDVVNILEKQKQKLTGLKVEVDGDRQNVEGASHSEYKSIHMHYIFEGDLDPKKVERALKLSITKYCSVSKALEKGSKISYDYEIR</sequence>
<dbReference type="SUPFAM" id="SSF82784">
    <property type="entry name" value="OsmC-like"/>
    <property type="match status" value="1"/>
</dbReference>
<dbReference type="InterPro" id="IPR036102">
    <property type="entry name" value="OsmC/Ohrsf"/>
</dbReference>
<dbReference type="InterPro" id="IPR003718">
    <property type="entry name" value="OsmC/Ohr_fam"/>
</dbReference>
<proteinExistence type="predicted"/>
<evidence type="ECO:0000313" key="2">
    <source>
        <dbReference type="Proteomes" id="UP000317557"/>
    </source>
</evidence>
<dbReference type="AlphaFoldDB" id="A0A521DFG2"/>
<reference evidence="1 2" key="1">
    <citation type="submission" date="2017-05" db="EMBL/GenBank/DDBJ databases">
        <authorList>
            <person name="Varghese N."/>
            <person name="Submissions S."/>
        </authorList>
    </citation>
    <scope>NUCLEOTIDE SEQUENCE [LARGE SCALE GENOMIC DNA]</scope>
    <source>
        <strain evidence="1 2">DSM 21985</strain>
    </source>
</reference>
<name>A0A521DFG2_9BACT</name>
<accession>A0A521DFG2</accession>
<protein>
    <submittedName>
        <fullName evidence="1">Putative redox protein</fullName>
    </submittedName>
</protein>
<dbReference type="Proteomes" id="UP000317557">
    <property type="component" value="Unassembled WGS sequence"/>
</dbReference>
<dbReference type="EMBL" id="FXTP01000008">
    <property type="protein sequence ID" value="SMO70348.1"/>
    <property type="molecule type" value="Genomic_DNA"/>
</dbReference>
<gene>
    <name evidence="1" type="ORF">SAMN06265219_108126</name>
</gene>
<organism evidence="1 2">
    <name type="scientific">Gracilimonas mengyeensis</name>
    <dbReference type="NCBI Taxonomy" id="1302730"/>
    <lineage>
        <taxon>Bacteria</taxon>
        <taxon>Pseudomonadati</taxon>
        <taxon>Balneolota</taxon>
        <taxon>Balneolia</taxon>
        <taxon>Balneolales</taxon>
        <taxon>Balneolaceae</taxon>
        <taxon>Gracilimonas</taxon>
    </lineage>
</organism>
<evidence type="ECO:0000313" key="1">
    <source>
        <dbReference type="EMBL" id="SMO70348.1"/>
    </source>
</evidence>